<dbReference type="Proteomes" id="UP000736583">
    <property type="component" value="Unassembled WGS sequence"/>
</dbReference>
<dbReference type="RefSeq" id="WP_216456908.1">
    <property type="nucleotide sequence ID" value="NZ_JAHLQL010000002.1"/>
</dbReference>
<evidence type="ECO:0000256" key="2">
    <source>
        <dbReference type="ARBA" id="ARBA00004401"/>
    </source>
</evidence>
<keyword evidence="5 6" id="KW-0378">Hydrolase</keyword>
<keyword evidence="9" id="KW-1185">Reference proteome</keyword>
<evidence type="ECO:0000256" key="6">
    <source>
        <dbReference type="RuleBase" id="RU362042"/>
    </source>
</evidence>
<comment type="caution">
    <text evidence="8">The sequence shown here is derived from an EMBL/GenBank/DDBJ whole genome shotgun (WGS) entry which is preliminary data.</text>
</comment>
<dbReference type="PANTHER" id="PTHR43390:SF1">
    <property type="entry name" value="CHLOROPLAST PROCESSING PEPTIDASE"/>
    <property type="match status" value="1"/>
</dbReference>
<dbReference type="CDD" id="cd06530">
    <property type="entry name" value="S26_SPase_I"/>
    <property type="match status" value="1"/>
</dbReference>
<dbReference type="GO" id="GO:0009003">
    <property type="term" value="F:signal peptidase activity"/>
    <property type="evidence" value="ECO:0007669"/>
    <property type="project" value="UniProtKB-EC"/>
</dbReference>
<organism evidence="8 9">
    <name type="scientific">Clostridium simiarum</name>
    <dbReference type="NCBI Taxonomy" id="2841506"/>
    <lineage>
        <taxon>Bacteria</taxon>
        <taxon>Bacillati</taxon>
        <taxon>Bacillota</taxon>
        <taxon>Clostridia</taxon>
        <taxon>Eubacteriales</taxon>
        <taxon>Clostridiaceae</taxon>
        <taxon>Clostridium</taxon>
    </lineage>
</organism>
<evidence type="ECO:0000256" key="1">
    <source>
        <dbReference type="ARBA" id="ARBA00000677"/>
    </source>
</evidence>
<evidence type="ECO:0000256" key="4">
    <source>
        <dbReference type="ARBA" id="ARBA00013208"/>
    </source>
</evidence>
<proteinExistence type="inferred from homology"/>
<accession>A0ABS6F0K8</accession>
<dbReference type="InterPro" id="IPR000223">
    <property type="entry name" value="Pept_S26A_signal_pept_1"/>
</dbReference>
<keyword evidence="6" id="KW-0645">Protease</keyword>
<dbReference type="InterPro" id="IPR019757">
    <property type="entry name" value="Pept_S26A_signal_pept_1_Lys-AS"/>
</dbReference>
<comment type="similarity">
    <text evidence="3 6">Belongs to the peptidase S26 family.</text>
</comment>
<dbReference type="NCBIfam" id="TIGR02227">
    <property type="entry name" value="sigpep_I_bact"/>
    <property type="match status" value="1"/>
</dbReference>
<evidence type="ECO:0000313" key="8">
    <source>
        <dbReference type="EMBL" id="MBU5592018.1"/>
    </source>
</evidence>
<protein>
    <recommendedName>
        <fullName evidence="4 6">Signal peptidase I</fullName>
        <ecNumber evidence="4 6">3.4.21.89</ecNumber>
    </recommendedName>
</protein>
<dbReference type="EMBL" id="JAHLQL010000002">
    <property type="protein sequence ID" value="MBU5592018.1"/>
    <property type="molecule type" value="Genomic_DNA"/>
</dbReference>
<evidence type="ECO:0000259" key="7">
    <source>
        <dbReference type="Pfam" id="PF10502"/>
    </source>
</evidence>
<dbReference type="PROSITE" id="PS00761">
    <property type="entry name" value="SPASE_I_3"/>
    <property type="match status" value="1"/>
</dbReference>
<evidence type="ECO:0000256" key="5">
    <source>
        <dbReference type="ARBA" id="ARBA00022801"/>
    </source>
</evidence>
<gene>
    <name evidence="8" type="primary">lepB</name>
    <name evidence="8" type="ORF">KQI89_09575</name>
</gene>
<comment type="subcellular location">
    <subcellularLocation>
        <location evidence="2">Cell membrane</location>
        <topology evidence="2">Single-pass type II membrane protein</topology>
    </subcellularLocation>
    <subcellularLocation>
        <location evidence="6">Membrane</location>
        <topology evidence="6">Single-pass type II membrane protein</topology>
    </subcellularLocation>
</comment>
<dbReference type="Pfam" id="PF10502">
    <property type="entry name" value="Peptidase_S26"/>
    <property type="match status" value="1"/>
</dbReference>
<dbReference type="InterPro" id="IPR019533">
    <property type="entry name" value="Peptidase_S26"/>
</dbReference>
<reference evidence="8 9" key="1">
    <citation type="submission" date="2021-06" db="EMBL/GenBank/DDBJ databases">
        <authorList>
            <person name="Sun Q."/>
            <person name="Li D."/>
        </authorList>
    </citation>
    <scope>NUCLEOTIDE SEQUENCE [LARGE SCALE GENOMIC DNA]</scope>
    <source>
        <strain evidence="8 9">MSJ-4</strain>
    </source>
</reference>
<dbReference type="EC" id="3.4.21.89" evidence="4 6"/>
<dbReference type="PANTHER" id="PTHR43390">
    <property type="entry name" value="SIGNAL PEPTIDASE I"/>
    <property type="match status" value="1"/>
</dbReference>
<evidence type="ECO:0000256" key="3">
    <source>
        <dbReference type="ARBA" id="ARBA00009370"/>
    </source>
</evidence>
<name>A0ABS6F0K8_9CLOT</name>
<evidence type="ECO:0000313" key="9">
    <source>
        <dbReference type="Proteomes" id="UP000736583"/>
    </source>
</evidence>
<dbReference type="PROSITE" id="PS00760">
    <property type="entry name" value="SPASE_I_2"/>
    <property type="match status" value="1"/>
</dbReference>
<sequence length="196" mass="22791">MTKGNLFLKEFKSLVLSIILAFFIVTLLNTKVFAMVQVQQSSMEDTLYSGDRMFVDKITYSFNEPKRGDIIIFLEDDIKEKFVDDIKIFFKDIFNSENVSKRMVKRVIALPGDEIDIKDRSVYINDEKISEDYIKGDTLKRELNLPTKVPEGKLFVLGDNREKSRDSRNFGFIDLKAVEGKARLRVWPFNKLSLLK</sequence>
<feature type="domain" description="Peptidase S26" evidence="7">
    <location>
        <begin position="13"/>
        <end position="187"/>
    </location>
</feature>
<comment type="catalytic activity">
    <reaction evidence="1 6">
        <text>Cleavage of hydrophobic, N-terminal signal or leader sequences from secreted and periplasmic proteins.</text>
        <dbReference type="EC" id="3.4.21.89"/>
    </reaction>
</comment>
<dbReference type="InterPro" id="IPR019758">
    <property type="entry name" value="Pept_S26A_signal_pept_1_CS"/>
</dbReference>